<keyword evidence="2" id="KW-1185">Reference proteome</keyword>
<sequence>MAQHNSTPYEIYQEIFSYISDDDKATLSACSQISPWFRKSMQERMLRCVNLEYSEKCVTDFTNYGRKSIVWADDSSGSSKSERLLSALESSQELAKYIKELKITIKTHDHNPGHHAVYETTTANVLLPYLFSLTTLSVLSTSSSPYETYSKPLQSIIRQLFEKNTNLTNVNLSGIYGFSIAEVQHLPSNVNSLTLSTISNLRPLLPGENASSPGDKDGLTFTPISLYIKDTAHVGDFISALRCGVQVRDQYTYNIIHEYKRRAPYLSFAMLESLEISNIKTLVVANLRALLSFVDPQKLQNLRFQTPLSVYTIYSISFQDSQPFNFMFGYDSGLSESPKLDLAGFSRLKSLEVSGAMMFTQGIVNSFSTGIGSSFSTMTTNIPWISQVIDRLPHPDHSLMSAVENTQGPSLRSIRVVFEVTLTVMNDMNQALDAFSLFDFSPLINSIKSIQRRYQHLHDVVGSLDFQVKVQGHDDHIPIFQRDKFVEALSENHTLQNGAGHNEVLVRVLTLDT</sequence>
<dbReference type="AlphaFoldDB" id="A0A409YFG1"/>
<dbReference type="OrthoDB" id="3069231at2759"/>
<comment type="caution">
    <text evidence="1">The sequence shown here is derived from an EMBL/GenBank/DDBJ whole genome shotgun (WGS) entry which is preliminary data.</text>
</comment>
<organism evidence="1 2">
    <name type="scientific">Panaeolus cyanescens</name>
    <dbReference type="NCBI Taxonomy" id="181874"/>
    <lineage>
        <taxon>Eukaryota</taxon>
        <taxon>Fungi</taxon>
        <taxon>Dikarya</taxon>
        <taxon>Basidiomycota</taxon>
        <taxon>Agaricomycotina</taxon>
        <taxon>Agaricomycetes</taxon>
        <taxon>Agaricomycetidae</taxon>
        <taxon>Agaricales</taxon>
        <taxon>Agaricineae</taxon>
        <taxon>Galeropsidaceae</taxon>
        <taxon>Panaeolus</taxon>
    </lineage>
</organism>
<dbReference type="EMBL" id="NHTK01001219">
    <property type="protein sequence ID" value="PPR01757.1"/>
    <property type="molecule type" value="Genomic_DNA"/>
</dbReference>
<evidence type="ECO:0000313" key="1">
    <source>
        <dbReference type="EMBL" id="PPR01757.1"/>
    </source>
</evidence>
<gene>
    <name evidence="1" type="ORF">CVT24_001820</name>
</gene>
<reference evidence="1 2" key="1">
    <citation type="journal article" date="2018" name="Evol. Lett.">
        <title>Horizontal gene cluster transfer increased hallucinogenic mushroom diversity.</title>
        <authorList>
            <person name="Reynolds H.T."/>
            <person name="Vijayakumar V."/>
            <person name="Gluck-Thaler E."/>
            <person name="Korotkin H.B."/>
            <person name="Matheny P.B."/>
            <person name="Slot J.C."/>
        </authorList>
    </citation>
    <scope>NUCLEOTIDE SEQUENCE [LARGE SCALE GENOMIC DNA]</scope>
    <source>
        <strain evidence="1 2">2629</strain>
    </source>
</reference>
<dbReference type="InParanoid" id="A0A409YFG1"/>
<dbReference type="Proteomes" id="UP000284842">
    <property type="component" value="Unassembled WGS sequence"/>
</dbReference>
<protein>
    <recommendedName>
        <fullName evidence="3">F-box domain-containing protein</fullName>
    </recommendedName>
</protein>
<accession>A0A409YFG1</accession>
<proteinExistence type="predicted"/>
<name>A0A409YFG1_9AGAR</name>
<evidence type="ECO:0008006" key="3">
    <source>
        <dbReference type="Google" id="ProtNLM"/>
    </source>
</evidence>
<evidence type="ECO:0000313" key="2">
    <source>
        <dbReference type="Proteomes" id="UP000284842"/>
    </source>
</evidence>